<evidence type="ECO:0000256" key="1">
    <source>
        <dbReference type="SAM" id="SignalP"/>
    </source>
</evidence>
<dbReference type="InterPro" id="IPR011604">
    <property type="entry name" value="PDDEXK-like_dom_sf"/>
</dbReference>
<dbReference type="InterPro" id="IPR019080">
    <property type="entry name" value="YqaJ_viral_recombinase"/>
</dbReference>
<dbReference type="PANTHER" id="PTHR47526">
    <property type="entry name" value="ATP-DEPENDENT DNA HELICASE"/>
    <property type="match status" value="1"/>
</dbReference>
<dbReference type="EMBL" id="LRGB01002937">
    <property type="protein sequence ID" value="KZS05388.1"/>
    <property type="molecule type" value="Genomic_DNA"/>
</dbReference>
<name>A0A164MUZ9_9CRUS</name>
<evidence type="ECO:0000313" key="3">
    <source>
        <dbReference type="EMBL" id="KZS05388.1"/>
    </source>
</evidence>
<evidence type="ECO:0000313" key="4">
    <source>
        <dbReference type="Proteomes" id="UP000076858"/>
    </source>
</evidence>
<dbReference type="Gene3D" id="3.90.320.10">
    <property type="match status" value="1"/>
</dbReference>
<sequence length="472" mass="52608">MAIVLATQVVLLKAKVSPSQALSESPHKPWAAVSKQLCSVICEHCTCAAGLGEVCNHVAGLLQVCMVSSQINEQISCTEQLCTWSGTYSKPDVFKKITDMGAVCMEKLPKINVPSKEDITLLLSKLEEMPGKPTGILLVTDNSKNFIHPALTITLPKPIGSMFKMDLMGCSLTQLVEKSNELYRQISISFEQREAISSLTLNQSDSKNCFRYTAYRITASKFKCVLKTSIEKPSISLIKEICYLEAFKFTSEATSWGLKKESVALEAFEENLNHINEHPGFTLSRAGALISTAFPFLAASPDAIFSCPCHGSGVIEIKCPFKFKNGLISTAAKTKGFPLIYNEETRMYSMDQDHAYYFQVQLQLFISGYRFAFFVVYTALDLVYDTVPYDADLLSASIPQAKKFFLEVIMPEVLGGYFYLKSTMRTEVPHNNIVNQYLPCYCQKELPGSSKTVFCADEICKRKKFHESCIKS</sequence>
<feature type="chain" id="PRO_5007851908" description="YqaJ viral recombinase domain-containing protein" evidence="1">
    <location>
        <begin position="22"/>
        <end position="472"/>
    </location>
</feature>
<evidence type="ECO:0000259" key="2">
    <source>
        <dbReference type="Pfam" id="PF09588"/>
    </source>
</evidence>
<dbReference type="GO" id="GO:0006281">
    <property type="term" value="P:DNA repair"/>
    <property type="evidence" value="ECO:0007669"/>
    <property type="project" value="UniProtKB-ARBA"/>
</dbReference>
<comment type="caution">
    <text evidence="3">The sequence shown here is derived from an EMBL/GenBank/DDBJ whole genome shotgun (WGS) entry which is preliminary data.</text>
</comment>
<dbReference type="Proteomes" id="UP000076858">
    <property type="component" value="Unassembled WGS sequence"/>
</dbReference>
<gene>
    <name evidence="3" type="ORF">APZ42_031399</name>
</gene>
<dbReference type="SUPFAM" id="SSF52980">
    <property type="entry name" value="Restriction endonuclease-like"/>
    <property type="match status" value="1"/>
</dbReference>
<proteinExistence type="predicted"/>
<organism evidence="3 4">
    <name type="scientific">Daphnia magna</name>
    <dbReference type="NCBI Taxonomy" id="35525"/>
    <lineage>
        <taxon>Eukaryota</taxon>
        <taxon>Metazoa</taxon>
        <taxon>Ecdysozoa</taxon>
        <taxon>Arthropoda</taxon>
        <taxon>Crustacea</taxon>
        <taxon>Branchiopoda</taxon>
        <taxon>Diplostraca</taxon>
        <taxon>Cladocera</taxon>
        <taxon>Anomopoda</taxon>
        <taxon>Daphniidae</taxon>
        <taxon>Daphnia</taxon>
    </lineage>
</organism>
<protein>
    <recommendedName>
        <fullName evidence="2">YqaJ viral recombinase domain-containing protein</fullName>
    </recommendedName>
</protein>
<dbReference type="OrthoDB" id="5918941at2759"/>
<dbReference type="InterPro" id="IPR011335">
    <property type="entry name" value="Restrct_endonuc-II-like"/>
</dbReference>
<feature type="domain" description="YqaJ viral recombinase" evidence="2">
    <location>
        <begin position="216"/>
        <end position="369"/>
    </location>
</feature>
<feature type="signal peptide" evidence="1">
    <location>
        <begin position="1"/>
        <end position="21"/>
    </location>
</feature>
<keyword evidence="4" id="KW-1185">Reference proteome</keyword>
<accession>A0A164MUZ9</accession>
<reference evidence="3 4" key="1">
    <citation type="submission" date="2016-03" db="EMBL/GenBank/DDBJ databases">
        <title>EvidentialGene: Evidence-directed Construction of Genes on Genomes.</title>
        <authorList>
            <person name="Gilbert D.G."/>
            <person name="Choi J.-H."/>
            <person name="Mockaitis K."/>
            <person name="Colbourne J."/>
            <person name="Pfrender M."/>
        </authorList>
    </citation>
    <scope>NUCLEOTIDE SEQUENCE [LARGE SCALE GENOMIC DNA]</scope>
    <source>
        <strain evidence="3 4">Xinb3</strain>
        <tissue evidence="3">Complete organism</tissue>
    </source>
</reference>
<dbReference type="CDD" id="cd22343">
    <property type="entry name" value="PDDEXK_lambda_exonuclease-like"/>
    <property type="match status" value="1"/>
</dbReference>
<dbReference type="PANTHER" id="PTHR47526:SF3">
    <property type="entry name" value="PHD-TYPE DOMAIN-CONTAINING PROTEIN"/>
    <property type="match status" value="1"/>
</dbReference>
<dbReference type="Pfam" id="PF09588">
    <property type="entry name" value="YqaJ"/>
    <property type="match status" value="1"/>
</dbReference>
<dbReference type="AlphaFoldDB" id="A0A164MUZ9"/>
<keyword evidence="1" id="KW-0732">Signal</keyword>